<protein>
    <recommendedName>
        <fullName evidence="6">CBM10 domain-containing protein</fullName>
    </recommendedName>
</protein>
<feature type="region of interest" description="Disordered" evidence="4">
    <location>
        <begin position="551"/>
        <end position="579"/>
    </location>
</feature>
<proteinExistence type="predicted"/>
<dbReference type="SUPFAM" id="SSF64571">
    <property type="entry name" value="Cellulose docking domain, dockering"/>
    <property type="match status" value="2"/>
</dbReference>
<dbReference type="AlphaFoldDB" id="A0A1Y2D5D7"/>
<feature type="chain" id="PRO_5013005598" description="CBM10 domain-containing protein" evidence="5">
    <location>
        <begin position="18"/>
        <end position="681"/>
    </location>
</feature>
<evidence type="ECO:0000256" key="5">
    <source>
        <dbReference type="SAM" id="SignalP"/>
    </source>
</evidence>
<dbReference type="OrthoDB" id="2227089at2759"/>
<feature type="signal peptide" evidence="5">
    <location>
        <begin position="1"/>
        <end position="17"/>
    </location>
</feature>
<evidence type="ECO:0000256" key="3">
    <source>
        <dbReference type="ARBA" id="ARBA00022801"/>
    </source>
</evidence>
<dbReference type="PANTHER" id="PTHR40050">
    <property type="entry name" value="INNER SPORE COAT PROTEIN H"/>
    <property type="match status" value="1"/>
</dbReference>
<feature type="compositionally biased region" description="Basic and acidic residues" evidence="4">
    <location>
        <begin position="570"/>
        <end position="579"/>
    </location>
</feature>
<feature type="domain" description="CBM10" evidence="6">
    <location>
        <begin position="640"/>
        <end position="677"/>
    </location>
</feature>
<keyword evidence="8" id="KW-1185">Reference proteome</keyword>
<evidence type="ECO:0000259" key="6">
    <source>
        <dbReference type="PROSITE" id="PS51763"/>
    </source>
</evidence>
<evidence type="ECO:0000256" key="1">
    <source>
        <dbReference type="ARBA" id="ARBA00022729"/>
    </source>
</evidence>
<dbReference type="PROSITE" id="PS51763">
    <property type="entry name" value="CBM10"/>
    <property type="match status" value="2"/>
</dbReference>
<dbReference type="Proteomes" id="UP000193920">
    <property type="component" value="Unassembled WGS sequence"/>
</dbReference>
<dbReference type="GO" id="GO:0016787">
    <property type="term" value="F:hydrolase activity"/>
    <property type="evidence" value="ECO:0007669"/>
    <property type="project" value="UniProtKB-KW"/>
</dbReference>
<keyword evidence="1 5" id="KW-0732">Signal</keyword>
<evidence type="ECO:0000256" key="4">
    <source>
        <dbReference type="SAM" id="MobiDB-lite"/>
    </source>
</evidence>
<sequence>MLKKFILLLIIVCGVSSYTTFINNKQRPELFELTDNEVAVFRVTIPQNEFSQLKQRVNTGHVFNNRISIIDDLFRQVKGFVQFLSQFPYSEVYPGYNFTEILPELKINEEGFSTISVDEVMEKLNITRKGLSNIDLSNEYKSYGNYYFVIKDIVYKRNSEFNLTRITETLNKLSSNDKNKRSNIDTTSDDEIFKTKNGTLVVELNKLRPDAREATFLRSKLVCDIQNRLGIPSISANYATLYINDEYMGFYVLMDTFKLSWIEYEYGDKDTRFLYQCKETGNYLTETSSYNCINKNEEVLDHTEWNELLTSIKNAETASDIEEIFDVDLFVTQIALEYLLGSWDHFLNYGHNYYLYKPVNDKWKYLTYDFDGEFGQDIEMVYVGAIIDDVPEIMDTVNMDYPNYSFEQWTKKNHLIEILILNDKSRFNEILKNVVNEVFNPSILYPRIDELKTFIKPFVKLDKIKNDDGKYPGRLNEIIGDYTFDQWDANSEFTNIETTSLYRAYGLKYWILEKYRYVCKLLDMECDSKYINENFQYSVNEELSFSGFGVSSKKNTDNNTDDPIPTSTKSSDHTEVDSKTKETPKTITYKCIAETLGYHCCSSDNTTVYAHDSNGDWGFDFEKKEWCGITPYSEQLNENSCWSEILGYLCCSECIKVVEVDSNGKWGIENNHWCGIPTFCD</sequence>
<keyword evidence="3" id="KW-0378">Hydrolase</keyword>
<dbReference type="Pfam" id="PF08757">
    <property type="entry name" value="CotH"/>
    <property type="match status" value="1"/>
</dbReference>
<reference evidence="7 8" key="1">
    <citation type="submission" date="2016-08" db="EMBL/GenBank/DDBJ databases">
        <title>A Parts List for Fungal Cellulosomes Revealed by Comparative Genomics.</title>
        <authorList>
            <consortium name="DOE Joint Genome Institute"/>
            <person name="Haitjema C.H."/>
            <person name="Gilmore S.P."/>
            <person name="Henske J.K."/>
            <person name="Solomon K.V."/>
            <person name="De Groot R."/>
            <person name="Kuo A."/>
            <person name="Mondo S.J."/>
            <person name="Salamov A.A."/>
            <person name="Labutti K."/>
            <person name="Zhao Z."/>
            <person name="Chiniquy J."/>
            <person name="Barry K."/>
            <person name="Brewer H.M."/>
            <person name="Purvine S.O."/>
            <person name="Wright A.T."/>
            <person name="Boxma B."/>
            <person name="Van Alen T."/>
            <person name="Hackstein J.H."/>
            <person name="Baker S.E."/>
            <person name="Grigoriev I.V."/>
            <person name="O'Malley M.A."/>
        </authorList>
    </citation>
    <scope>NUCLEOTIDE SEQUENCE [LARGE SCALE GENOMIC DNA]</scope>
    <source>
        <strain evidence="7 8">G1</strain>
    </source>
</reference>
<keyword evidence="2" id="KW-0677">Repeat</keyword>
<dbReference type="Gene3D" id="3.90.1220.10">
    <property type="entry name" value="Cellulose docking domain, dockering"/>
    <property type="match status" value="2"/>
</dbReference>
<comment type="caution">
    <text evidence="7">The sequence shown here is derived from an EMBL/GenBank/DDBJ whole genome shotgun (WGS) entry which is preliminary data.</text>
</comment>
<gene>
    <name evidence="7" type="ORF">LY90DRAFT_661461</name>
</gene>
<evidence type="ECO:0000256" key="2">
    <source>
        <dbReference type="ARBA" id="ARBA00022737"/>
    </source>
</evidence>
<dbReference type="InterPro" id="IPR002883">
    <property type="entry name" value="CBM10/Dockerin_dom"/>
</dbReference>
<feature type="domain" description="CBM10" evidence="6">
    <location>
        <begin position="590"/>
        <end position="630"/>
    </location>
</feature>
<evidence type="ECO:0000313" key="8">
    <source>
        <dbReference type="Proteomes" id="UP000193920"/>
    </source>
</evidence>
<dbReference type="PANTHER" id="PTHR40050:SF1">
    <property type="entry name" value="INNER SPORE COAT PROTEIN H"/>
    <property type="match status" value="1"/>
</dbReference>
<organism evidence="7 8">
    <name type="scientific">Neocallimastix californiae</name>
    <dbReference type="NCBI Taxonomy" id="1754190"/>
    <lineage>
        <taxon>Eukaryota</taxon>
        <taxon>Fungi</taxon>
        <taxon>Fungi incertae sedis</taxon>
        <taxon>Chytridiomycota</taxon>
        <taxon>Chytridiomycota incertae sedis</taxon>
        <taxon>Neocallimastigomycetes</taxon>
        <taxon>Neocallimastigales</taxon>
        <taxon>Neocallimastigaceae</taxon>
        <taxon>Neocallimastix</taxon>
    </lineage>
</organism>
<dbReference type="Pfam" id="PF02013">
    <property type="entry name" value="CBM_10"/>
    <property type="match status" value="2"/>
</dbReference>
<accession>A0A1Y2D5D7</accession>
<dbReference type="InterPro" id="IPR009034">
    <property type="entry name" value="Dockerin_dom_fun_sf"/>
</dbReference>
<name>A0A1Y2D5D7_9FUNG</name>
<dbReference type="InterPro" id="IPR014867">
    <property type="entry name" value="Spore_coat_CotH_CotH2/3/7"/>
</dbReference>
<dbReference type="STRING" id="1754190.A0A1Y2D5D7"/>
<evidence type="ECO:0000313" key="7">
    <source>
        <dbReference type="EMBL" id="ORY54306.1"/>
    </source>
</evidence>
<dbReference type="EMBL" id="MCOG01000086">
    <property type="protein sequence ID" value="ORY54306.1"/>
    <property type="molecule type" value="Genomic_DNA"/>
</dbReference>